<comment type="caution">
    <text evidence="2">The sequence shown here is derived from an EMBL/GenBank/DDBJ whole genome shotgun (WGS) entry which is preliminary data.</text>
</comment>
<accession>A0AAD3H7X9</accession>
<dbReference type="Proteomes" id="UP001054902">
    <property type="component" value="Unassembled WGS sequence"/>
</dbReference>
<proteinExistence type="predicted"/>
<protein>
    <submittedName>
        <fullName evidence="2">Uncharacterized protein</fullName>
    </submittedName>
</protein>
<evidence type="ECO:0000313" key="2">
    <source>
        <dbReference type="EMBL" id="GFH53551.1"/>
    </source>
</evidence>
<feature type="compositionally biased region" description="Basic and acidic residues" evidence="1">
    <location>
        <begin position="150"/>
        <end position="162"/>
    </location>
</feature>
<feature type="compositionally biased region" description="Polar residues" evidence="1">
    <location>
        <begin position="80"/>
        <end position="89"/>
    </location>
</feature>
<dbReference type="AlphaFoldDB" id="A0AAD3H7X9"/>
<name>A0AAD3H7X9_9STRA</name>
<sequence>MWSAFVVKGSIIDMKSSIIVSIAALYCVEAFAPSATGPSPTFSTALNMCPGGWGIGTPIDMQEEEFSKGSGARRRRRKPNSTSGESSSFDEVAYSAESAERAANKYALEDPMEFSQRVRQEKDNLQLQKKKDLLEIAKIAGLGDRLKPKVNEEQEGYGKFDDEFPEDDDNLDVRVY</sequence>
<feature type="region of interest" description="Disordered" evidence="1">
    <location>
        <begin position="150"/>
        <end position="176"/>
    </location>
</feature>
<evidence type="ECO:0000313" key="3">
    <source>
        <dbReference type="Proteomes" id="UP001054902"/>
    </source>
</evidence>
<dbReference type="EMBL" id="BLLK01000047">
    <property type="protein sequence ID" value="GFH53551.1"/>
    <property type="molecule type" value="Genomic_DNA"/>
</dbReference>
<feature type="region of interest" description="Disordered" evidence="1">
    <location>
        <begin position="64"/>
        <end position="94"/>
    </location>
</feature>
<gene>
    <name evidence="2" type="ORF">CTEN210_10027</name>
</gene>
<keyword evidence="3" id="KW-1185">Reference proteome</keyword>
<reference evidence="2 3" key="1">
    <citation type="journal article" date="2021" name="Sci. Rep.">
        <title>The genome of the diatom Chaetoceros tenuissimus carries an ancient integrated fragment of an extant virus.</title>
        <authorList>
            <person name="Hongo Y."/>
            <person name="Kimura K."/>
            <person name="Takaki Y."/>
            <person name="Yoshida Y."/>
            <person name="Baba S."/>
            <person name="Kobayashi G."/>
            <person name="Nagasaki K."/>
            <person name="Hano T."/>
            <person name="Tomaru Y."/>
        </authorList>
    </citation>
    <scope>NUCLEOTIDE SEQUENCE [LARGE SCALE GENOMIC DNA]</scope>
    <source>
        <strain evidence="2 3">NIES-3715</strain>
    </source>
</reference>
<evidence type="ECO:0000256" key="1">
    <source>
        <dbReference type="SAM" id="MobiDB-lite"/>
    </source>
</evidence>
<organism evidence="2 3">
    <name type="scientific">Chaetoceros tenuissimus</name>
    <dbReference type="NCBI Taxonomy" id="426638"/>
    <lineage>
        <taxon>Eukaryota</taxon>
        <taxon>Sar</taxon>
        <taxon>Stramenopiles</taxon>
        <taxon>Ochrophyta</taxon>
        <taxon>Bacillariophyta</taxon>
        <taxon>Coscinodiscophyceae</taxon>
        <taxon>Chaetocerotophycidae</taxon>
        <taxon>Chaetocerotales</taxon>
        <taxon>Chaetocerotaceae</taxon>
        <taxon>Chaetoceros</taxon>
    </lineage>
</organism>